<dbReference type="SUPFAM" id="SSF56281">
    <property type="entry name" value="Metallo-hydrolase/oxidoreductase"/>
    <property type="match status" value="1"/>
</dbReference>
<gene>
    <name evidence="6" type="primary">pqqB</name>
    <name evidence="8" type="ORF">HDF08_001925</name>
</gene>
<evidence type="ECO:0000256" key="2">
    <source>
        <dbReference type="ARBA" id="ARBA00008481"/>
    </source>
</evidence>
<evidence type="ECO:0000313" key="8">
    <source>
        <dbReference type="EMBL" id="NYF89858.1"/>
    </source>
</evidence>
<evidence type="ECO:0000256" key="1">
    <source>
        <dbReference type="ARBA" id="ARBA00004886"/>
    </source>
</evidence>
<comment type="caution">
    <text evidence="8">The sequence shown here is derived from an EMBL/GenBank/DDBJ whole genome shotgun (WGS) entry which is preliminary data.</text>
</comment>
<accession>A0A852VA97</accession>
<protein>
    <recommendedName>
        <fullName evidence="3 6">Coenzyme PQQ synthesis protein B</fullName>
    </recommendedName>
    <alternativeName>
        <fullName evidence="6">Pyrroloquinoline quinone biosynthesis protein B</fullName>
    </alternativeName>
</protein>
<evidence type="ECO:0000313" key="9">
    <source>
        <dbReference type="Proteomes" id="UP000564385"/>
    </source>
</evidence>
<evidence type="ECO:0000256" key="6">
    <source>
        <dbReference type="HAMAP-Rule" id="MF_00653"/>
    </source>
</evidence>
<sequence length="304" mass="33271">MRIKVLGAAAGGGLPQWNCTCTNCSATRQNHPNIQPRTQSQLAVSADDDVWFLINASPDLRQQLINNPELHPDPVKGLRNTPVAGIILTSADLDHILGLLLMREFTPVRIYATRPVTSILKKNSFFQMLDRLPGQSRWTEIEPGVSFHAGDGLICTPIALSNNLPTYISETDRASLDPTGATIGLLLEDLQGARAAYLPALPAITPSLKERLSTSSTIFIDGTFWSDDELQKIQPGTPLARSMGHLPIHGPEGSLATLKDLVSTRKIYTHINNTNPILQEQSSERRTVEDAGWEVAWDGLEITL</sequence>
<dbReference type="GO" id="GO:0018189">
    <property type="term" value="P:pyrroloquinoline quinone biosynthetic process"/>
    <property type="evidence" value="ECO:0007669"/>
    <property type="project" value="UniProtKB-UniRule"/>
</dbReference>
<dbReference type="Pfam" id="PF12706">
    <property type="entry name" value="Lactamase_B_2"/>
    <property type="match status" value="1"/>
</dbReference>
<dbReference type="InterPro" id="IPR011842">
    <property type="entry name" value="PQQ_synth_PqqB"/>
</dbReference>
<evidence type="ECO:0000256" key="3">
    <source>
        <dbReference type="ARBA" id="ARBA00015084"/>
    </source>
</evidence>
<dbReference type="PANTHER" id="PTHR42663:SF7">
    <property type="entry name" value="COENZYME PQQ SYNTHESIS PROTEIN B"/>
    <property type="match status" value="1"/>
</dbReference>
<evidence type="ECO:0000256" key="5">
    <source>
        <dbReference type="ARBA" id="ARBA00022905"/>
    </source>
</evidence>
<dbReference type="NCBIfam" id="TIGR02108">
    <property type="entry name" value="PQQ_syn_pqqB"/>
    <property type="match status" value="1"/>
</dbReference>
<reference evidence="8 9" key="1">
    <citation type="submission" date="2020-07" db="EMBL/GenBank/DDBJ databases">
        <title>Genomic Encyclopedia of Type Strains, Phase IV (KMG-V): Genome sequencing to study the core and pangenomes of soil and plant-associated prokaryotes.</title>
        <authorList>
            <person name="Whitman W."/>
        </authorList>
    </citation>
    <scope>NUCLEOTIDE SEQUENCE [LARGE SCALE GENOMIC DNA]</scope>
    <source>
        <strain evidence="8 9">M8UP22</strain>
    </source>
</reference>
<feature type="domain" description="Metallo-beta-lactamase" evidence="7">
    <location>
        <begin position="51"/>
        <end position="271"/>
    </location>
</feature>
<comment type="pathway">
    <text evidence="1 6">Cofactor biosynthesis; pyrroloquinoline quinone biosynthesis.</text>
</comment>
<dbReference type="PANTHER" id="PTHR42663">
    <property type="entry name" value="HYDROLASE C777.06C-RELATED-RELATED"/>
    <property type="match status" value="1"/>
</dbReference>
<dbReference type="EMBL" id="JACCCU010000001">
    <property type="protein sequence ID" value="NYF89858.1"/>
    <property type="molecule type" value="Genomic_DNA"/>
</dbReference>
<comment type="function">
    <text evidence="6">May be involved in the transport of PQQ or its precursor to the periplasm.</text>
</comment>
<name>A0A852VA97_9BACT</name>
<dbReference type="UniPathway" id="UPA00539"/>
<dbReference type="AlphaFoldDB" id="A0A852VA97"/>
<keyword evidence="5 6" id="KW-0884">PQQ biosynthesis</keyword>
<dbReference type="HAMAP" id="MF_00653">
    <property type="entry name" value="PQQ_syn_PqqB"/>
    <property type="match status" value="1"/>
</dbReference>
<organism evidence="8 9">
    <name type="scientific">Tunturiibacter lichenicola</name>
    <dbReference type="NCBI Taxonomy" id="2051959"/>
    <lineage>
        <taxon>Bacteria</taxon>
        <taxon>Pseudomonadati</taxon>
        <taxon>Acidobacteriota</taxon>
        <taxon>Terriglobia</taxon>
        <taxon>Terriglobales</taxon>
        <taxon>Acidobacteriaceae</taxon>
        <taxon>Tunturiibacter</taxon>
    </lineage>
</organism>
<keyword evidence="4 6" id="KW-0813">Transport</keyword>
<dbReference type="InterPro" id="IPR001279">
    <property type="entry name" value="Metallo-B-lactamas"/>
</dbReference>
<evidence type="ECO:0000259" key="7">
    <source>
        <dbReference type="Pfam" id="PF12706"/>
    </source>
</evidence>
<dbReference type="Proteomes" id="UP000564385">
    <property type="component" value="Unassembled WGS sequence"/>
</dbReference>
<proteinExistence type="inferred from homology"/>
<dbReference type="InterPro" id="IPR036866">
    <property type="entry name" value="RibonucZ/Hydroxyglut_hydro"/>
</dbReference>
<dbReference type="Gene3D" id="3.60.15.10">
    <property type="entry name" value="Ribonuclease Z/Hydroxyacylglutathione hydrolase-like"/>
    <property type="match status" value="1"/>
</dbReference>
<comment type="similarity">
    <text evidence="2 6">Belongs to the PqqB family.</text>
</comment>
<evidence type="ECO:0000256" key="4">
    <source>
        <dbReference type="ARBA" id="ARBA00022448"/>
    </source>
</evidence>